<evidence type="ECO:0000313" key="2">
    <source>
        <dbReference type="EMBL" id="ERN03741.1"/>
    </source>
</evidence>
<evidence type="ECO:0000256" key="1">
    <source>
        <dbReference type="SAM" id="Phobius"/>
    </source>
</evidence>
<dbReference type="Proteomes" id="UP000017836">
    <property type="component" value="Unassembled WGS sequence"/>
</dbReference>
<dbReference type="EMBL" id="KI394330">
    <property type="protein sequence ID" value="ERN03741.1"/>
    <property type="molecule type" value="Genomic_DNA"/>
</dbReference>
<keyword evidence="3" id="KW-1185">Reference proteome</keyword>
<keyword evidence="1" id="KW-1133">Transmembrane helix</keyword>
<name>W1P832_AMBTC</name>
<reference evidence="3" key="1">
    <citation type="journal article" date="2013" name="Science">
        <title>The Amborella genome and the evolution of flowering plants.</title>
        <authorList>
            <consortium name="Amborella Genome Project"/>
        </authorList>
    </citation>
    <scope>NUCLEOTIDE SEQUENCE [LARGE SCALE GENOMIC DNA]</scope>
</reference>
<proteinExistence type="predicted"/>
<organism evidence="2 3">
    <name type="scientific">Amborella trichopoda</name>
    <dbReference type="NCBI Taxonomy" id="13333"/>
    <lineage>
        <taxon>Eukaryota</taxon>
        <taxon>Viridiplantae</taxon>
        <taxon>Streptophyta</taxon>
        <taxon>Embryophyta</taxon>
        <taxon>Tracheophyta</taxon>
        <taxon>Spermatophyta</taxon>
        <taxon>Magnoliopsida</taxon>
        <taxon>Amborellales</taxon>
        <taxon>Amborellaceae</taxon>
        <taxon>Amborella</taxon>
    </lineage>
</organism>
<keyword evidence="1" id="KW-0472">Membrane</keyword>
<keyword evidence="1" id="KW-0812">Transmembrane</keyword>
<dbReference type="Gramene" id="ERN03741">
    <property type="protein sequence ID" value="ERN03741"/>
    <property type="gene ID" value="AMTR_s00078p00047370"/>
</dbReference>
<dbReference type="HOGENOM" id="CLU_2295498_0_0_1"/>
<accession>W1P832</accession>
<dbReference type="AlphaFoldDB" id="W1P832"/>
<sequence>MRQLTVRPKADMLWVPVGCISSTAYPRSDQKSPGLTRLDIIIIIIIWTGPIVALDLAWPFSYGDLILELAQPAIFQGRDPRSIANPTARSVAGYGKTLFGK</sequence>
<protein>
    <submittedName>
        <fullName evidence="2">Uncharacterized protein</fullName>
    </submittedName>
</protein>
<gene>
    <name evidence="2" type="ORF">AMTR_s00078p00047370</name>
</gene>
<evidence type="ECO:0000313" key="3">
    <source>
        <dbReference type="Proteomes" id="UP000017836"/>
    </source>
</evidence>
<feature type="transmembrane region" description="Helical" evidence="1">
    <location>
        <begin position="40"/>
        <end position="60"/>
    </location>
</feature>